<proteinExistence type="predicted"/>
<evidence type="ECO:0000256" key="3">
    <source>
        <dbReference type="ARBA" id="ARBA00022483"/>
    </source>
</evidence>
<dbReference type="Pfam" id="PF00023">
    <property type="entry name" value="Ank"/>
    <property type="match status" value="1"/>
</dbReference>
<dbReference type="GO" id="GO:0090729">
    <property type="term" value="F:toxin activity"/>
    <property type="evidence" value="ECO:0007669"/>
    <property type="project" value="UniProtKB-KW"/>
</dbReference>
<accession>A0AAV4V7F0</accession>
<dbReference type="InterPro" id="IPR002110">
    <property type="entry name" value="Ankyrin_rpt"/>
</dbReference>
<keyword evidence="9" id="KW-1053">Target membrane</keyword>
<keyword evidence="8" id="KW-0638">Presynaptic neurotoxin</keyword>
<keyword evidence="3" id="KW-0268">Exocytosis</keyword>
<keyword evidence="11" id="KW-1185">Reference proteome</keyword>
<protein>
    <submittedName>
        <fullName evidence="10">Uncharacterized protein</fullName>
    </submittedName>
</protein>
<keyword evidence="5" id="KW-1052">Target cell membrane</keyword>
<dbReference type="AlphaFoldDB" id="A0AAV4V7F0"/>
<reference evidence="10 11" key="1">
    <citation type="submission" date="2021-06" db="EMBL/GenBank/DDBJ databases">
        <title>Caerostris extrusa draft genome.</title>
        <authorList>
            <person name="Kono N."/>
            <person name="Arakawa K."/>
        </authorList>
    </citation>
    <scope>NUCLEOTIDE SEQUENCE [LARGE SCALE GENOMIC DNA]</scope>
</reference>
<name>A0AAV4V7F0_CAEEX</name>
<dbReference type="SUPFAM" id="SSF48403">
    <property type="entry name" value="Ankyrin repeat"/>
    <property type="match status" value="1"/>
</dbReference>
<dbReference type="GO" id="GO:0044218">
    <property type="term" value="C:other organism cell membrane"/>
    <property type="evidence" value="ECO:0007669"/>
    <property type="project" value="UniProtKB-KW"/>
</dbReference>
<evidence type="ECO:0000313" key="11">
    <source>
        <dbReference type="Proteomes" id="UP001054945"/>
    </source>
</evidence>
<keyword evidence="9" id="KW-0472">Membrane</keyword>
<evidence type="ECO:0000256" key="8">
    <source>
        <dbReference type="ARBA" id="ARBA00023028"/>
    </source>
</evidence>
<evidence type="ECO:0000256" key="5">
    <source>
        <dbReference type="ARBA" id="ARBA00022537"/>
    </source>
</evidence>
<keyword evidence="6" id="KW-0800">Toxin</keyword>
<evidence type="ECO:0000313" key="10">
    <source>
        <dbReference type="EMBL" id="GIY65953.1"/>
    </source>
</evidence>
<dbReference type="EMBL" id="BPLR01014055">
    <property type="protein sequence ID" value="GIY65953.1"/>
    <property type="molecule type" value="Genomic_DNA"/>
</dbReference>
<sequence length="51" mass="5845">MRIGVRIPVLRRDEYWIKGFSTALHWAAKHGNLDVIKLMAGTHKLDSNART</sequence>
<comment type="subcellular location">
    <subcellularLocation>
        <location evidence="2">Secreted</location>
    </subcellularLocation>
    <subcellularLocation>
        <location evidence="1">Target cell membrane</location>
    </subcellularLocation>
</comment>
<evidence type="ECO:0000256" key="2">
    <source>
        <dbReference type="ARBA" id="ARBA00004613"/>
    </source>
</evidence>
<dbReference type="Gene3D" id="1.25.40.20">
    <property type="entry name" value="Ankyrin repeat-containing domain"/>
    <property type="match status" value="1"/>
</dbReference>
<gene>
    <name evidence="10" type="ORF">CEXT_324921</name>
</gene>
<dbReference type="GO" id="GO:0044231">
    <property type="term" value="C:host cell presynaptic membrane"/>
    <property type="evidence" value="ECO:0007669"/>
    <property type="project" value="UniProtKB-KW"/>
</dbReference>
<keyword evidence="4" id="KW-0964">Secreted</keyword>
<keyword evidence="7" id="KW-0528">Neurotoxin</keyword>
<dbReference type="InterPro" id="IPR036770">
    <property type="entry name" value="Ankyrin_rpt-contain_sf"/>
</dbReference>
<dbReference type="GO" id="GO:0006887">
    <property type="term" value="P:exocytosis"/>
    <property type="evidence" value="ECO:0007669"/>
    <property type="project" value="UniProtKB-KW"/>
</dbReference>
<organism evidence="10 11">
    <name type="scientific">Caerostris extrusa</name>
    <name type="common">Bark spider</name>
    <name type="synonym">Caerostris bankana</name>
    <dbReference type="NCBI Taxonomy" id="172846"/>
    <lineage>
        <taxon>Eukaryota</taxon>
        <taxon>Metazoa</taxon>
        <taxon>Ecdysozoa</taxon>
        <taxon>Arthropoda</taxon>
        <taxon>Chelicerata</taxon>
        <taxon>Arachnida</taxon>
        <taxon>Araneae</taxon>
        <taxon>Araneomorphae</taxon>
        <taxon>Entelegynae</taxon>
        <taxon>Araneoidea</taxon>
        <taxon>Araneidae</taxon>
        <taxon>Caerostris</taxon>
    </lineage>
</organism>
<dbReference type="Proteomes" id="UP001054945">
    <property type="component" value="Unassembled WGS sequence"/>
</dbReference>
<evidence type="ECO:0000256" key="1">
    <source>
        <dbReference type="ARBA" id="ARBA00004175"/>
    </source>
</evidence>
<evidence type="ECO:0000256" key="4">
    <source>
        <dbReference type="ARBA" id="ARBA00022525"/>
    </source>
</evidence>
<feature type="non-terminal residue" evidence="10">
    <location>
        <position position="51"/>
    </location>
</feature>
<evidence type="ECO:0000256" key="7">
    <source>
        <dbReference type="ARBA" id="ARBA00022699"/>
    </source>
</evidence>
<evidence type="ECO:0000256" key="9">
    <source>
        <dbReference type="ARBA" id="ARBA00023298"/>
    </source>
</evidence>
<comment type="caution">
    <text evidence="10">The sequence shown here is derived from an EMBL/GenBank/DDBJ whole genome shotgun (WGS) entry which is preliminary data.</text>
</comment>
<evidence type="ECO:0000256" key="6">
    <source>
        <dbReference type="ARBA" id="ARBA00022656"/>
    </source>
</evidence>
<dbReference type="GO" id="GO:0005576">
    <property type="term" value="C:extracellular region"/>
    <property type="evidence" value="ECO:0007669"/>
    <property type="project" value="UniProtKB-SubCell"/>
</dbReference>